<name>A0ABV7S6J4_9ACTN</name>
<dbReference type="Pfam" id="PF11139">
    <property type="entry name" value="SfLAP"/>
    <property type="match status" value="1"/>
</dbReference>
<accession>A0ABV7S6J4</accession>
<evidence type="ECO:0000256" key="1">
    <source>
        <dbReference type="SAM" id="Phobius"/>
    </source>
</evidence>
<comment type="caution">
    <text evidence="2">The sequence shown here is derived from an EMBL/GenBank/DDBJ whole genome shotgun (WGS) entry which is preliminary data.</text>
</comment>
<sequence length="210" mass="22138">MDSLKILPLAVTMMVGPQIMSAVVLVTVREAVRVSLAFLLGVAVATTAGVAIMRGLAALLGSAVDLGDPSQDGSLGLIIQYVLVGLLAAAAVKNWVGRETIEPPAWLGTLMSATPGRAFRVGLLIILLMPSDLIVMATVGVHLEQTGGSFAAALPFIALTVLIAALPLLAYLLFRRRAEAAMPRVRDWMNANSWLVNIVVCVIFIVLILT</sequence>
<keyword evidence="1" id="KW-0812">Transmembrane</keyword>
<keyword evidence="3" id="KW-1185">Reference proteome</keyword>
<keyword evidence="1" id="KW-1133">Transmembrane helix</keyword>
<reference evidence="3" key="1">
    <citation type="journal article" date="2019" name="Int. J. Syst. Evol. Microbiol.">
        <title>The Global Catalogue of Microorganisms (GCM) 10K type strain sequencing project: providing services to taxonomists for standard genome sequencing and annotation.</title>
        <authorList>
            <consortium name="The Broad Institute Genomics Platform"/>
            <consortium name="The Broad Institute Genome Sequencing Center for Infectious Disease"/>
            <person name="Wu L."/>
            <person name="Ma J."/>
        </authorList>
    </citation>
    <scope>NUCLEOTIDE SEQUENCE [LARGE SCALE GENOMIC DNA]</scope>
    <source>
        <strain evidence="3">CGMCC 4.7035</strain>
    </source>
</reference>
<evidence type="ECO:0000313" key="3">
    <source>
        <dbReference type="Proteomes" id="UP001595701"/>
    </source>
</evidence>
<dbReference type="RefSeq" id="WP_310772961.1">
    <property type="nucleotide sequence ID" value="NZ_JBHRWR010000002.1"/>
</dbReference>
<dbReference type="EMBL" id="JBHRWR010000002">
    <property type="protein sequence ID" value="MFC3572684.1"/>
    <property type="molecule type" value="Genomic_DNA"/>
</dbReference>
<organism evidence="2 3">
    <name type="scientific">Streptomyces yaanensis</name>
    <dbReference type="NCBI Taxonomy" id="1142239"/>
    <lineage>
        <taxon>Bacteria</taxon>
        <taxon>Bacillati</taxon>
        <taxon>Actinomycetota</taxon>
        <taxon>Actinomycetes</taxon>
        <taxon>Kitasatosporales</taxon>
        <taxon>Streptomycetaceae</taxon>
        <taxon>Streptomyces</taxon>
    </lineage>
</organism>
<feature type="transmembrane region" description="Helical" evidence="1">
    <location>
        <begin position="77"/>
        <end position="97"/>
    </location>
</feature>
<protein>
    <submittedName>
        <fullName evidence="2">GAP family protein</fullName>
    </submittedName>
</protein>
<feature type="transmembrane region" description="Helical" evidence="1">
    <location>
        <begin position="149"/>
        <end position="174"/>
    </location>
</feature>
<proteinExistence type="predicted"/>
<gene>
    <name evidence="2" type="ORF">ACFOZ0_05210</name>
</gene>
<dbReference type="InterPro" id="IPR021315">
    <property type="entry name" value="Gap/Sap"/>
</dbReference>
<keyword evidence="1" id="KW-0472">Membrane</keyword>
<dbReference type="Proteomes" id="UP001595701">
    <property type="component" value="Unassembled WGS sequence"/>
</dbReference>
<feature type="transmembrane region" description="Helical" evidence="1">
    <location>
        <begin position="118"/>
        <end position="143"/>
    </location>
</feature>
<feature type="transmembrane region" description="Helical" evidence="1">
    <location>
        <begin position="6"/>
        <end position="28"/>
    </location>
</feature>
<feature type="transmembrane region" description="Helical" evidence="1">
    <location>
        <begin position="35"/>
        <end position="57"/>
    </location>
</feature>
<feature type="transmembrane region" description="Helical" evidence="1">
    <location>
        <begin position="194"/>
        <end position="209"/>
    </location>
</feature>
<evidence type="ECO:0000313" key="2">
    <source>
        <dbReference type="EMBL" id="MFC3572684.1"/>
    </source>
</evidence>